<evidence type="ECO:0000313" key="3">
    <source>
        <dbReference type="EMBL" id="KAG9326967.1"/>
    </source>
</evidence>
<feature type="compositionally biased region" description="Basic and acidic residues" evidence="1">
    <location>
        <begin position="196"/>
        <end position="208"/>
    </location>
</feature>
<dbReference type="AlphaFoldDB" id="A0A9P8ACR5"/>
<gene>
    <name evidence="3" type="ORF">KVV02_001917</name>
</gene>
<dbReference type="GO" id="GO:0016747">
    <property type="term" value="F:acyltransferase activity, transferring groups other than amino-acyl groups"/>
    <property type="evidence" value="ECO:0007669"/>
    <property type="project" value="InterPro"/>
</dbReference>
<protein>
    <recommendedName>
        <fullName evidence="2">N-acetyltransferase domain-containing protein</fullName>
    </recommendedName>
</protein>
<feature type="compositionally biased region" description="Basic and acidic residues" evidence="1">
    <location>
        <begin position="345"/>
        <end position="354"/>
    </location>
</feature>
<evidence type="ECO:0000313" key="4">
    <source>
        <dbReference type="Proteomes" id="UP000717515"/>
    </source>
</evidence>
<dbReference type="Pfam" id="PF00583">
    <property type="entry name" value="Acetyltransf_1"/>
    <property type="match status" value="1"/>
</dbReference>
<sequence>MSSRPWSPPLDAHTRTTTTLSVVRARPEHLKAIHAIQLLAYPGRTDFHETEDVFRSKLEVYPAGNFVALATYSVVTDDDVSTWDKSPQLDEGVSQQEQVHDDDFSEEEEDQEHGKKQKREEDGDLAPSIRGVSVIDITETAPDGTTTTATATTTADIPILRARTPDISEEGVDSDGDKTGLYKRSRLPAHNSSTRNAEESETQERHEDQDGDDMTTILFQWEQPVGYLISHPYSRESVTLHRISPAKDSRPAPPSEKKIRLDEDVDESGTDTETDSDDDIYNHDPLMERYYIHDCAVHPDWRGRGLASKLWKALHESLTPHLDNGPSSADKDLVDTEEEDEDEDVRGNTEGEHRQKPHHPHHHRHGHRHRNRGVHRRRGARSLKEIVLVSVQGTRPFWEQAGGFQVVADHDMDLSVYGGDAFFMSAPFRL</sequence>
<feature type="compositionally biased region" description="Basic and acidic residues" evidence="1">
    <location>
        <begin position="112"/>
        <end position="121"/>
    </location>
</feature>
<dbReference type="EMBL" id="JAIFTL010000011">
    <property type="protein sequence ID" value="KAG9326967.1"/>
    <property type="molecule type" value="Genomic_DNA"/>
</dbReference>
<feature type="region of interest" description="Disordered" evidence="1">
    <location>
        <begin position="80"/>
        <end position="211"/>
    </location>
</feature>
<feature type="compositionally biased region" description="Acidic residues" evidence="1">
    <location>
        <begin position="263"/>
        <end position="279"/>
    </location>
</feature>
<proteinExistence type="predicted"/>
<evidence type="ECO:0000259" key="2">
    <source>
        <dbReference type="Pfam" id="PF00583"/>
    </source>
</evidence>
<evidence type="ECO:0000256" key="1">
    <source>
        <dbReference type="SAM" id="MobiDB-lite"/>
    </source>
</evidence>
<feature type="region of interest" description="Disordered" evidence="1">
    <location>
        <begin position="318"/>
        <end position="377"/>
    </location>
</feature>
<dbReference type="InterPro" id="IPR016181">
    <property type="entry name" value="Acyl_CoA_acyltransferase"/>
</dbReference>
<feature type="compositionally biased region" description="Low complexity" evidence="1">
    <location>
        <begin position="145"/>
        <end position="155"/>
    </location>
</feature>
<feature type="domain" description="N-acetyltransferase" evidence="2">
    <location>
        <begin position="288"/>
        <end position="315"/>
    </location>
</feature>
<dbReference type="InterPro" id="IPR000182">
    <property type="entry name" value="GNAT_dom"/>
</dbReference>
<comment type="caution">
    <text evidence="3">The sequence shown here is derived from an EMBL/GenBank/DDBJ whole genome shotgun (WGS) entry which is preliminary data.</text>
</comment>
<dbReference type="Proteomes" id="UP000717515">
    <property type="component" value="Unassembled WGS sequence"/>
</dbReference>
<organism evidence="3 4">
    <name type="scientific">Mortierella alpina</name>
    <name type="common">Oleaginous fungus</name>
    <name type="synonym">Mortierella renispora</name>
    <dbReference type="NCBI Taxonomy" id="64518"/>
    <lineage>
        <taxon>Eukaryota</taxon>
        <taxon>Fungi</taxon>
        <taxon>Fungi incertae sedis</taxon>
        <taxon>Mucoromycota</taxon>
        <taxon>Mortierellomycotina</taxon>
        <taxon>Mortierellomycetes</taxon>
        <taxon>Mortierellales</taxon>
        <taxon>Mortierellaceae</taxon>
        <taxon>Mortierella</taxon>
    </lineage>
</organism>
<dbReference type="Gene3D" id="3.40.630.30">
    <property type="match status" value="1"/>
</dbReference>
<feature type="compositionally biased region" description="Acidic residues" evidence="1">
    <location>
        <begin position="335"/>
        <end position="344"/>
    </location>
</feature>
<accession>A0A9P8ACR5</accession>
<feature type="region of interest" description="Disordered" evidence="1">
    <location>
        <begin position="240"/>
        <end position="281"/>
    </location>
</feature>
<reference evidence="3" key="1">
    <citation type="submission" date="2021-07" db="EMBL/GenBank/DDBJ databases">
        <title>Draft genome of Mortierella alpina, strain LL118, isolated from an aspen leaf litter sample.</title>
        <authorList>
            <person name="Yang S."/>
            <person name="Vinatzer B.A."/>
        </authorList>
    </citation>
    <scope>NUCLEOTIDE SEQUENCE</scope>
    <source>
        <strain evidence="3">LL118</strain>
    </source>
</reference>
<dbReference type="CDD" id="cd04301">
    <property type="entry name" value="NAT_SF"/>
    <property type="match status" value="1"/>
</dbReference>
<dbReference type="SUPFAM" id="SSF55729">
    <property type="entry name" value="Acyl-CoA N-acyltransferases (Nat)"/>
    <property type="match status" value="1"/>
</dbReference>
<feature type="compositionally biased region" description="Basic and acidic residues" evidence="1">
    <location>
        <begin position="245"/>
        <end position="262"/>
    </location>
</feature>
<name>A0A9P8ACR5_MORAP</name>
<feature type="compositionally biased region" description="Basic residues" evidence="1">
    <location>
        <begin position="355"/>
        <end position="377"/>
    </location>
</feature>